<dbReference type="GO" id="GO:0051301">
    <property type="term" value="P:cell division"/>
    <property type="evidence" value="ECO:0007669"/>
    <property type="project" value="UniProtKB-KW"/>
</dbReference>
<feature type="domain" description="Core-binding (CB)" evidence="11">
    <location>
        <begin position="5"/>
        <end position="121"/>
    </location>
</feature>
<name>A0AAE3AFG2_9FIRM</name>
<dbReference type="AlphaFoldDB" id="A0AAE3AFG2"/>
<organism evidence="12 13">
    <name type="scientific">Brotocaccenecus cirricatena</name>
    <dbReference type="NCBI Taxonomy" id="3064195"/>
    <lineage>
        <taxon>Bacteria</taxon>
        <taxon>Bacillati</taxon>
        <taxon>Bacillota</taxon>
        <taxon>Clostridia</taxon>
        <taxon>Eubacteriales</taxon>
        <taxon>Oscillospiraceae</taxon>
        <taxon>Brotocaccenecus</taxon>
    </lineage>
</organism>
<dbReference type="PROSITE" id="PS51900">
    <property type="entry name" value="CB"/>
    <property type="match status" value="1"/>
</dbReference>
<dbReference type="InterPro" id="IPR050090">
    <property type="entry name" value="Tyrosine_recombinase_XerCD"/>
</dbReference>
<dbReference type="Gene3D" id="1.10.150.130">
    <property type="match status" value="1"/>
</dbReference>
<dbReference type="GO" id="GO:0005737">
    <property type="term" value="C:cytoplasm"/>
    <property type="evidence" value="ECO:0007669"/>
    <property type="project" value="UniProtKB-SubCell"/>
</dbReference>
<reference evidence="12" key="1">
    <citation type="submission" date="2021-10" db="EMBL/GenBank/DDBJ databases">
        <title>Anaerobic single-cell dispensing facilitates the cultivation of human gut bacteria.</title>
        <authorList>
            <person name="Afrizal A."/>
        </authorList>
    </citation>
    <scope>NUCLEOTIDE SEQUENCE</scope>
    <source>
        <strain evidence="12">CLA-AA-H272</strain>
    </source>
</reference>
<keyword evidence="5" id="KW-0229">DNA integration</keyword>
<dbReference type="GO" id="GO:0015074">
    <property type="term" value="P:DNA integration"/>
    <property type="evidence" value="ECO:0007669"/>
    <property type="project" value="UniProtKB-KW"/>
</dbReference>
<dbReference type="Gene3D" id="1.10.443.10">
    <property type="entry name" value="Intergrase catalytic core"/>
    <property type="match status" value="1"/>
</dbReference>
<sequence>MDYREDSPEILLDFLSYHETIKAHSQRTVDEYYLDLRNFFRYLKWTRDPALQEQPMESVDVRDVDLTFVGSVTLTEIYAYMSYLSRDRVLHPNSDRSAKGLNPTSRARKLATIRSFYGYLCNKVHRLDRNPVKDIDAPKLKKTLPRYLTLDESISLLESVDGPNRERDLCILTLFLNCGLRISELIGLNLSDIHEDALRVLGKGNKVRMVYLNQACLDTLRDYLAVRRPITGPDRDALFLSARNQRISRSMVNALVKKHLSQAGLDSTQYSSHKLRHTAATLMLQNGVDVRAVQEVLGHEHLNTTEIYTHIDNEALRVAAKANPLSQVKTKGKIKDDDN</sequence>
<dbReference type="GO" id="GO:0007059">
    <property type="term" value="P:chromosome segregation"/>
    <property type="evidence" value="ECO:0007669"/>
    <property type="project" value="UniProtKB-KW"/>
</dbReference>
<evidence type="ECO:0000256" key="2">
    <source>
        <dbReference type="ARBA" id="ARBA00022490"/>
    </source>
</evidence>
<accession>A0AAE3AFG2</accession>
<dbReference type="SUPFAM" id="SSF56349">
    <property type="entry name" value="DNA breaking-rejoining enzymes"/>
    <property type="match status" value="1"/>
</dbReference>
<gene>
    <name evidence="12" type="ORF">LKD37_09485</name>
</gene>
<dbReference type="GO" id="GO:0003677">
    <property type="term" value="F:DNA binding"/>
    <property type="evidence" value="ECO:0007669"/>
    <property type="project" value="UniProtKB-UniRule"/>
</dbReference>
<dbReference type="InterPro" id="IPR044068">
    <property type="entry name" value="CB"/>
</dbReference>
<evidence type="ECO:0000256" key="4">
    <source>
        <dbReference type="ARBA" id="ARBA00022829"/>
    </source>
</evidence>
<evidence type="ECO:0000256" key="9">
    <source>
        <dbReference type="PROSITE-ProRule" id="PRU01248"/>
    </source>
</evidence>
<dbReference type="InterPro" id="IPR011010">
    <property type="entry name" value="DNA_brk_join_enz"/>
</dbReference>
<keyword evidence="6 9" id="KW-0238">DNA-binding</keyword>
<keyword evidence="2" id="KW-0963">Cytoplasm</keyword>
<evidence type="ECO:0000256" key="1">
    <source>
        <dbReference type="ARBA" id="ARBA00004496"/>
    </source>
</evidence>
<feature type="domain" description="Tyr recombinase" evidence="10">
    <location>
        <begin position="143"/>
        <end position="321"/>
    </location>
</feature>
<dbReference type="RefSeq" id="WP_302928984.1">
    <property type="nucleotide sequence ID" value="NZ_JAJEPW010000025.1"/>
</dbReference>
<dbReference type="InterPro" id="IPR002104">
    <property type="entry name" value="Integrase_catalytic"/>
</dbReference>
<keyword evidence="3" id="KW-0132">Cell division</keyword>
<evidence type="ECO:0000259" key="11">
    <source>
        <dbReference type="PROSITE" id="PS51900"/>
    </source>
</evidence>
<dbReference type="PANTHER" id="PTHR30349">
    <property type="entry name" value="PHAGE INTEGRASE-RELATED"/>
    <property type="match status" value="1"/>
</dbReference>
<dbReference type="EMBL" id="JAJEPW010000025">
    <property type="protein sequence ID" value="MCC2129747.1"/>
    <property type="molecule type" value="Genomic_DNA"/>
</dbReference>
<protein>
    <submittedName>
        <fullName evidence="12">Tyrosine recombinase XerC</fullName>
    </submittedName>
</protein>
<dbReference type="PANTHER" id="PTHR30349:SF77">
    <property type="entry name" value="TYROSINE RECOMBINASE XERC"/>
    <property type="match status" value="1"/>
</dbReference>
<keyword evidence="7" id="KW-0233">DNA recombination</keyword>
<dbReference type="Pfam" id="PF00589">
    <property type="entry name" value="Phage_integrase"/>
    <property type="match status" value="1"/>
</dbReference>
<dbReference type="InterPro" id="IPR013762">
    <property type="entry name" value="Integrase-like_cat_sf"/>
</dbReference>
<comment type="subcellular location">
    <subcellularLocation>
        <location evidence="1">Cytoplasm</location>
    </subcellularLocation>
</comment>
<comment type="caution">
    <text evidence="12">The sequence shown here is derived from an EMBL/GenBank/DDBJ whole genome shotgun (WGS) entry which is preliminary data.</text>
</comment>
<dbReference type="GO" id="GO:0006310">
    <property type="term" value="P:DNA recombination"/>
    <property type="evidence" value="ECO:0007669"/>
    <property type="project" value="UniProtKB-KW"/>
</dbReference>
<evidence type="ECO:0000256" key="8">
    <source>
        <dbReference type="ARBA" id="ARBA00023306"/>
    </source>
</evidence>
<evidence type="ECO:0000313" key="12">
    <source>
        <dbReference type="EMBL" id="MCC2129747.1"/>
    </source>
</evidence>
<evidence type="ECO:0000256" key="5">
    <source>
        <dbReference type="ARBA" id="ARBA00022908"/>
    </source>
</evidence>
<dbReference type="Proteomes" id="UP001199319">
    <property type="component" value="Unassembled WGS sequence"/>
</dbReference>
<keyword evidence="4" id="KW-0159">Chromosome partition</keyword>
<dbReference type="InterPro" id="IPR010998">
    <property type="entry name" value="Integrase_recombinase_N"/>
</dbReference>
<evidence type="ECO:0000256" key="6">
    <source>
        <dbReference type="ARBA" id="ARBA00023125"/>
    </source>
</evidence>
<proteinExistence type="predicted"/>
<evidence type="ECO:0000256" key="7">
    <source>
        <dbReference type="ARBA" id="ARBA00023172"/>
    </source>
</evidence>
<keyword evidence="8" id="KW-0131">Cell cycle</keyword>
<dbReference type="PROSITE" id="PS51898">
    <property type="entry name" value="TYR_RECOMBINASE"/>
    <property type="match status" value="1"/>
</dbReference>
<evidence type="ECO:0000259" key="10">
    <source>
        <dbReference type="PROSITE" id="PS51898"/>
    </source>
</evidence>
<evidence type="ECO:0000256" key="3">
    <source>
        <dbReference type="ARBA" id="ARBA00022618"/>
    </source>
</evidence>
<keyword evidence="13" id="KW-1185">Reference proteome</keyword>
<evidence type="ECO:0000313" key="13">
    <source>
        <dbReference type="Proteomes" id="UP001199319"/>
    </source>
</evidence>